<name>A0A1Q2CI98_9ACTN</name>
<dbReference type="GO" id="GO:0016776">
    <property type="term" value="F:phosphotransferase activity, phosphate group as acceptor"/>
    <property type="evidence" value="ECO:0007669"/>
    <property type="project" value="UniProtKB-UniRule"/>
</dbReference>
<proteinExistence type="inferred from homology"/>
<keyword evidence="2" id="KW-0670">Pyruvate</keyword>
<keyword evidence="1" id="KW-0547">Nucleotide-binding</keyword>
<sequence>MSAEPLEIHIIADSTGESAARVARAAITQFPTREFSIVRHRKMNSTAALLGALESVKSTGRPTAVFFTLVNEELSLLVRNFCTDADIPYADLMTDAMHALERITGIEADQVAMRPPGVEAEYFVRMSAIDFAVRNDDGSLPEALRECDICLVGPSRSGKTPLSIYLAYMGYKAVNVPLVPGIKPPKELDELDRWRIVGLTMDAERLLKIRGERVRGMGGFGTKDGYADLAKIYDELDEIAKVHRRLGCPIIDTTGVAIEEAASRIVDIVDDRARRVGSRLRRPPGIVRPGSDFKP</sequence>
<evidence type="ECO:0000313" key="3">
    <source>
        <dbReference type="Proteomes" id="UP000188324"/>
    </source>
</evidence>
<reference evidence="2 3" key="1">
    <citation type="journal article" date="2016" name="Int. J. Syst. Evol. Microbiol.">
        <title>Tessaracoccus flavus sp. nov., isolated from the drainage system of a lindane-producing factory.</title>
        <authorList>
            <person name="Kumari R."/>
            <person name="Singh P."/>
            <person name="Schumann P."/>
            <person name="Lal R."/>
        </authorList>
    </citation>
    <scope>NUCLEOTIDE SEQUENCE [LARGE SCALE GENOMIC DNA]</scope>
    <source>
        <strain evidence="2 3">RP1T</strain>
    </source>
</reference>
<gene>
    <name evidence="2" type="ORF">RPIT_14325</name>
</gene>
<dbReference type="GO" id="GO:0005524">
    <property type="term" value="F:ATP binding"/>
    <property type="evidence" value="ECO:0007669"/>
    <property type="project" value="InterPro"/>
</dbReference>
<protein>
    <recommendedName>
        <fullName evidence="1">Putative pyruvate, phosphate dikinase regulatory protein</fullName>
        <shortName evidence="1">PPDK regulatory protein</shortName>
        <ecNumber evidence="1">2.7.11.32</ecNumber>
        <ecNumber evidence="1">2.7.4.27</ecNumber>
    </recommendedName>
</protein>
<dbReference type="Pfam" id="PF03618">
    <property type="entry name" value="Kinase-PPPase"/>
    <property type="match status" value="1"/>
</dbReference>
<keyword evidence="1" id="KW-0418">Kinase</keyword>
<accession>A0A1Q2CI98</accession>
<dbReference type="AlphaFoldDB" id="A0A1Q2CI98"/>
<dbReference type="NCBIfam" id="NF003742">
    <property type="entry name" value="PRK05339.1"/>
    <property type="match status" value="1"/>
</dbReference>
<dbReference type="EMBL" id="CP019605">
    <property type="protein sequence ID" value="AQP45837.1"/>
    <property type="molecule type" value="Genomic_DNA"/>
</dbReference>
<comment type="catalytic activity">
    <reaction evidence="1">
        <text>N(tele)-phospho-L-histidyl/O-phospho-L-threonyl-[pyruvate, phosphate dikinase] + phosphate + H(+) = N(tele)-phospho-L-histidyl/L-threonyl-[pyruvate, phosphate dikinase] + diphosphate</text>
        <dbReference type="Rhea" id="RHEA:43696"/>
        <dbReference type="Rhea" id="RHEA-COMP:10650"/>
        <dbReference type="Rhea" id="RHEA-COMP:10651"/>
        <dbReference type="ChEBI" id="CHEBI:15378"/>
        <dbReference type="ChEBI" id="CHEBI:30013"/>
        <dbReference type="ChEBI" id="CHEBI:33019"/>
        <dbReference type="ChEBI" id="CHEBI:43474"/>
        <dbReference type="ChEBI" id="CHEBI:61977"/>
        <dbReference type="ChEBI" id="CHEBI:83586"/>
        <dbReference type="EC" id="2.7.4.27"/>
    </reaction>
</comment>
<dbReference type="STRING" id="1610493.RPIT_14325"/>
<dbReference type="InterPro" id="IPR026565">
    <property type="entry name" value="PPDK_reg"/>
</dbReference>
<feature type="binding site" evidence="1">
    <location>
        <begin position="153"/>
        <end position="160"/>
    </location>
    <ligand>
        <name>ADP</name>
        <dbReference type="ChEBI" id="CHEBI:456216"/>
    </ligand>
</feature>
<dbReference type="PANTHER" id="PTHR31756:SF3">
    <property type="entry name" value="PYRUVATE, PHOSPHATE DIKINASE REGULATORY PROTEIN 1, CHLOROPLASTIC"/>
    <property type="match status" value="1"/>
</dbReference>
<dbReference type="Proteomes" id="UP000188324">
    <property type="component" value="Chromosome"/>
</dbReference>
<evidence type="ECO:0000313" key="2">
    <source>
        <dbReference type="EMBL" id="AQP45837.1"/>
    </source>
</evidence>
<dbReference type="OrthoDB" id="3171473at2"/>
<dbReference type="HAMAP" id="MF_00921">
    <property type="entry name" value="PDRP"/>
    <property type="match status" value="1"/>
</dbReference>
<comment type="function">
    <text evidence="1">Bifunctional serine/threonine kinase and phosphorylase involved in the regulation of the pyruvate, phosphate dikinase (PPDK) by catalyzing its phosphorylation/dephosphorylation.</text>
</comment>
<dbReference type="EC" id="2.7.11.32" evidence="1"/>
<dbReference type="PANTHER" id="PTHR31756">
    <property type="entry name" value="PYRUVATE, PHOSPHATE DIKINASE REGULATORY PROTEIN 1, CHLOROPLASTIC"/>
    <property type="match status" value="1"/>
</dbReference>
<keyword evidence="1" id="KW-0808">Transferase</keyword>
<comment type="similarity">
    <text evidence="1">Belongs to the pyruvate, phosphate/water dikinase regulatory protein family. PDRP subfamily.</text>
</comment>
<dbReference type="KEGG" id="tfl:RPIT_14325"/>
<dbReference type="RefSeq" id="WP_077344041.1">
    <property type="nucleotide sequence ID" value="NZ_CP019605.1"/>
</dbReference>
<dbReference type="SUPFAM" id="SSF52540">
    <property type="entry name" value="P-loop containing nucleoside triphosphate hydrolases"/>
    <property type="match status" value="1"/>
</dbReference>
<organism evidence="2 3">
    <name type="scientific">Tessaracoccus flavus</name>
    <dbReference type="NCBI Taxonomy" id="1610493"/>
    <lineage>
        <taxon>Bacteria</taxon>
        <taxon>Bacillati</taxon>
        <taxon>Actinomycetota</taxon>
        <taxon>Actinomycetes</taxon>
        <taxon>Propionibacteriales</taxon>
        <taxon>Propionibacteriaceae</taxon>
        <taxon>Tessaracoccus</taxon>
    </lineage>
</organism>
<dbReference type="InterPro" id="IPR005177">
    <property type="entry name" value="Kinase-pyrophosphorylase"/>
</dbReference>
<dbReference type="GO" id="GO:0043531">
    <property type="term" value="F:ADP binding"/>
    <property type="evidence" value="ECO:0007669"/>
    <property type="project" value="UniProtKB-UniRule"/>
</dbReference>
<evidence type="ECO:0000256" key="1">
    <source>
        <dbReference type="HAMAP-Rule" id="MF_00921"/>
    </source>
</evidence>
<dbReference type="EC" id="2.7.4.27" evidence="1"/>
<keyword evidence="1" id="KW-0723">Serine/threonine-protein kinase</keyword>
<keyword evidence="3" id="KW-1185">Reference proteome</keyword>
<dbReference type="InterPro" id="IPR027417">
    <property type="entry name" value="P-loop_NTPase"/>
</dbReference>
<comment type="catalytic activity">
    <reaction evidence="1">
        <text>N(tele)-phospho-L-histidyl/L-threonyl-[pyruvate, phosphate dikinase] + ADP = N(tele)-phospho-L-histidyl/O-phospho-L-threonyl-[pyruvate, phosphate dikinase] + AMP + H(+)</text>
        <dbReference type="Rhea" id="RHEA:43692"/>
        <dbReference type="Rhea" id="RHEA-COMP:10650"/>
        <dbReference type="Rhea" id="RHEA-COMP:10651"/>
        <dbReference type="ChEBI" id="CHEBI:15378"/>
        <dbReference type="ChEBI" id="CHEBI:30013"/>
        <dbReference type="ChEBI" id="CHEBI:61977"/>
        <dbReference type="ChEBI" id="CHEBI:83586"/>
        <dbReference type="ChEBI" id="CHEBI:456215"/>
        <dbReference type="ChEBI" id="CHEBI:456216"/>
        <dbReference type="EC" id="2.7.11.32"/>
    </reaction>
</comment>
<dbReference type="GO" id="GO:0004674">
    <property type="term" value="F:protein serine/threonine kinase activity"/>
    <property type="evidence" value="ECO:0007669"/>
    <property type="project" value="UniProtKB-UniRule"/>
</dbReference>